<dbReference type="EMBL" id="REFZ01000001">
    <property type="protein sequence ID" value="RQH03132.1"/>
    <property type="molecule type" value="Genomic_DNA"/>
</dbReference>
<dbReference type="Pfam" id="PF24414">
    <property type="entry name" value="DUF7547"/>
    <property type="match status" value="1"/>
</dbReference>
<keyword evidence="3" id="KW-1185">Reference proteome</keyword>
<feature type="compositionally biased region" description="Acidic residues" evidence="1">
    <location>
        <begin position="197"/>
        <end position="233"/>
    </location>
</feature>
<feature type="compositionally biased region" description="Acidic residues" evidence="1">
    <location>
        <begin position="177"/>
        <end position="187"/>
    </location>
</feature>
<dbReference type="OrthoDB" id="157587at2157"/>
<evidence type="ECO:0000256" key="1">
    <source>
        <dbReference type="SAM" id="MobiDB-lite"/>
    </source>
</evidence>
<organism evidence="2 3">
    <name type="scientific">Natrarchaeobius chitinivorans</name>
    <dbReference type="NCBI Taxonomy" id="1679083"/>
    <lineage>
        <taxon>Archaea</taxon>
        <taxon>Methanobacteriati</taxon>
        <taxon>Methanobacteriota</taxon>
        <taxon>Stenosarchaea group</taxon>
        <taxon>Halobacteria</taxon>
        <taxon>Halobacteriales</taxon>
        <taxon>Natrialbaceae</taxon>
        <taxon>Natrarchaeobius</taxon>
    </lineage>
</organism>
<dbReference type="AlphaFoldDB" id="A0A3N6N2P3"/>
<gene>
    <name evidence="2" type="ORF">EA472_00600</name>
</gene>
<evidence type="ECO:0000313" key="2">
    <source>
        <dbReference type="EMBL" id="RQH03132.1"/>
    </source>
</evidence>
<sequence>MADTDEELAEAIRELARTIDELSHELESPRRRPPLRPPTPRELLSFTDEVAIPALLAMLNSSVRALEAFQRGIEIVRTEREVRDRTSDAVTVSSDRANELRRTTLSRLDTVLSELQRATSEGTLPADDRARSLLTDARELRDEVDERLTDATDELETRESSTGAVEIDVESGRPDDDGSNVDVDAELETLKDRYGPDDPDVAADESDGGDADETATDDGTGDDGGDGTGTEEP</sequence>
<dbReference type="InterPro" id="IPR055969">
    <property type="entry name" value="DUF7547"/>
</dbReference>
<name>A0A3N6N2P3_NATCH</name>
<dbReference type="Proteomes" id="UP000281431">
    <property type="component" value="Unassembled WGS sequence"/>
</dbReference>
<feature type="compositionally biased region" description="Basic and acidic residues" evidence="1">
    <location>
        <begin position="146"/>
        <end position="159"/>
    </location>
</feature>
<protein>
    <submittedName>
        <fullName evidence="2">Uncharacterized protein</fullName>
    </submittedName>
</protein>
<reference evidence="2 3" key="1">
    <citation type="submission" date="2018-10" db="EMBL/GenBank/DDBJ databases">
        <title>Natrarchaeobius chitinivorans gen. nov., sp. nov., and Natrarchaeobius haloalkaliphilus sp. nov., alkaliphilic, chitin-utilizing haloarchaea from hypersaline alkaline lakes.</title>
        <authorList>
            <person name="Sorokin D.Y."/>
            <person name="Elcheninov A.G."/>
            <person name="Kostrikina N.A."/>
            <person name="Bale N.J."/>
            <person name="Sinninghe Damste J.S."/>
            <person name="Khijniak T.V."/>
            <person name="Kublanov I.V."/>
            <person name="Toshchakov S.V."/>
        </authorList>
    </citation>
    <scope>NUCLEOTIDE SEQUENCE [LARGE SCALE GENOMIC DNA]</scope>
    <source>
        <strain evidence="2 3">AArcht7</strain>
    </source>
</reference>
<comment type="caution">
    <text evidence="2">The sequence shown here is derived from an EMBL/GenBank/DDBJ whole genome shotgun (WGS) entry which is preliminary data.</text>
</comment>
<proteinExistence type="predicted"/>
<feature type="region of interest" description="Disordered" evidence="1">
    <location>
        <begin position="146"/>
        <end position="233"/>
    </location>
</feature>
<evidence type="ECO:0000313" key="3">
    <source>
        <dbReference type="Proteomes" id="UP000281431"/>
    </source>
</evidence>
<accession>A0A3N6N2P3</accession>